<keyword evidence="6" id="KW-0862">Zinc</keyword>
<evidence type="ECO:0000313" key="11">
    <source>
        <dbReference type="Proteomes" id="UP000625711"/>
    </source>
</evidence>
<keyword evidence="3" id="KW-1003">Cell membrane</keyword>
<evidence type="ECO:0000256" key="7">
    <source>
        <dbReference type="ARBA" id="ARBA00023136"/>
    </source>
</evidence>
<evidence type="ECO:0000256" key="4">
    <source>
        <dbReference type="ARBA" id="ARBA00022490"/>
    </source>
</evidence>
<keyword evidence="5" id="KW-0677">Repeat</keyword>
<dbReference type="AlphaFoldDB" id="A0A834HQX8"/>
<evidence type="ECO:0000256" key="8">
    <source>
        <dbReference type="SAM" id="MobiDB-lite"/>
    </source>
</evidence>
<evidence type="ECO:0000256" key="2">
    <source>
        <dbReference type="ARBA" id="ARBA00004496"/>
    </source>
</evidence>
<evidence type="ECO:0000256" key="6">
    <source>
        <dbReference type="ARBA" id="ARBA00022771"/>
    </source>
</evidence>
<reference evidence="9" key="1">
    <citation type="submission" date="2020-08" db="EMBL/GenBank/DDBJ databases">
        <title>Genome sequencing and assembly of the red palm weevil Rhynchophorus ferrugineus.</title>
        <authorList>
            <person name="Dias G.B."/>
            <person name="Bergman C.M."/>
            <person name="Manee M."/>
        </authorList>
    </citation>
    <scope>NUCLEOTIDE SEQUENCE</scope>
    <source>
        <strain evidence="9">AA-2017</strain>
        <tissue evidence="9">Whole larva</tissue>
    </source>
</reference>
<gene>
    <name evidence="10" type="ORF">GWI33_003992</name>
    <name evidence="9" type="ORF">GWI33_003993</name>
</gene>
<evidence type="ECO:0000256" key="1">
    <source>
        <dbReference type="ARBA" id="ARBA00004236"/>
    </source>
</evidence>
<comment type="subcellular location">
    <subcellularLocation>
        <location evidence="1">Cell membrane</location>
    </subcellularLocation>
    <subcellularLocation>
        <location evidence="2">Cytoplasm</location>
    </subcellularLocation>
</comment>
<accession>A0A834HQX8</accession>
<comment type="caution">
    <text evidence="9">The sequence shown here is derived from an EMBL/GenBank/DDBJ whole genome shotgun (WGS) entry which is preliminary data.</text>
</comment>
<proteinExistence type="predicted"/>
<dbReference type="GO" id="GO:0005737">
    <property type="term" value="C:cytoplasm"/>
    <property type="evidence" value="ECO:0007669"/>
    <property type="project" value="UniProtKB-SubCell"/>
</dbReference>
<dbReference type="OrthoDB" id="6250593at2759"/>
<dbReference type="EMBL" id="JAACXV010023794">
    <property type="protein sequence ID" value="KAF7262840.1"/>
    <property type="molecule type" value="Genomic_DNA"/>
</dbReference>
<name>A0A834HQX8_RHYFE</name>
<evidence type="ECO:0000313" key="9">
    <source>
        <dbReference type="EMBL" id="KAF7262840.1"/>
    </source>
</evidence>
<dbReference type="GO" id="GO:0003009">
    <property type="term" value="P:skeletal muscle contraction"/>
    <property type="evidence" value="ECO:0007669"/>
    <property type="project" value="TreeGrafter"/>
</dbReference>
<dbReference type="InterPro" id="IPR039688">
    <property type="entry name" value="STAC1/2/3"/>
</dbReference>
<evidence type="ECO:0000313" key="10">
    <source>
        <dbReference type="EMBL" id="KAF7262841.1"/>
    </source>
</evidence>
<dbReference type="GO" id="GO:0005886">
    <property type="term" value="C:plasma membrane"/>
    <property type="evidence" value="ECO:0007669"/>
    <property type="project" value="UniProtKB-SubCell"/>
</dbReference>
<organism evidence="9 11">
    <name type="scientific">Rhynchophorus ferrugineus</name>
    <name type="common">Red palm weevil</name>
    <name type="synonym">Curculio ferrugineus</name>
    <dbReference type="NCBI Taxonomy" id="354439"/>
    <lineage>
        <taxon>Eukaryota</taxon>
        <taxon>Metazoa</taxon>
        <taxon>Ecdysozoa</taxon>
        <taxon>Arthropoda</taxon>
        <taxon>Hexapoda</taxon>
        <taxon>Insecta</taxon>
        <taxon>Pterygota</taxon>
        <taxon>Neoptera</taxon>
        <taxon>Endopterygota</taxon>
        <taxon>Coleoptera</taxon>
        <taxon>Polyphaga</taxon>
        <taxon>Cucujiformia</taxon>
        <taxon>Curculionidae</taxon>
        <taxon>Dryophthorinae</taxon>
        <taxon>Rhynchophorus</taxon>
    </lineage>
</organism>
<feature type="region of interest" description="Disordered" evidence="8">
    <location>
        <begin position="169"/>
        <end position="189"/>
    </location>
</feature>
<dbReference type="PANTHER" id="PTHR15135">
    <property type="entry name" value="STAC"/>
    <property type="match status" value="1"/>
</dbReference>
<dbReference type="PANTHER" id="PTHR15135:SF7">
    <property type="entry name" value="STAC-LIKE, ISOFORM J"/>
    <property type="match status" value="1"/>
</dbReference>
<dbReference type="GO" id="GO:1903078">
    <property type="term" value="P:positive regulation of protein localization to plasma membrane"/>
    <property type="evidence" value="ECO:0007669"/>
    <property type="project" value="TreeGrafter"/>
</dbReference>
<protein>
    <submittedName>
        <fullName evidence="9">Uncharacterized protein</fullName>
    </submittedName>
</protein>
<keyword evidence="6" id="KW-0479">Metal-binding</keyword>
<evidence type="ECO:0000256" key="3">
    <source>
        <dbReference type="ARBA" id="ARBA00022475"/>
    </source>
</evidence>
<feature type="non-terminal residue" evidence="9">
    <location>
        <position position="1"/>
    </location>
</feature>
<evidence type="ECO:0000256" key="5">
    <source>
        <dbReference type="ARBA" id="ARBA00022737"/>
    </source>
</evidence>
<feature type="compositionally biased region" description="Basic and acidic residues" evidence="8">
    <location>
        <begin position="169"/>
        <end position="181"/>
    </location>
</feature>
<feature type="region of interest" description="Disordered" evidence="8">
    <location>
        <begin position="48"/>
        <end position="72"/>
    </location>
</feature>
<keyword evidence="11" id="KW-1185">Reference proteome</keyword>
<dbReference type="GO" id="GO:0008270">
    <property type="term" value="F:zinc ion binding"/>
    <property type="evidence" value="ECO:0007669"/>
    <property type="project" value="UniProtKB-KW"/>
</dbReference>
<keyword evidence="7" id="KW-0472">Membrane</keyword>
<sequence length="208" mass="23152">MAVEQTKRYETLSNQCRSVLGSSDLTHLARSLPTPQGRGLIIKRIFVPPQPPPPPDGVDGDVANGHINTDNIPPPLKDELVIDQLSAVQIKPSHDALKKESDDLKGQIRQIQESLDTLLRIQQRSVDASLYNKANELQEDISMKRFDLKVAQIHLSAINAQKELFTHKLESESSAGRERKMSASSTASMKNKWLKAFKSLKTPPPEET</sequence>
<keyword evidence="4" id="KW-0963">Cytoplasm</keyword>
<dbReference type="EMBL" id="JAACXV010023793">
    <property type="protein sequence ID" value="KAF7262841.1"/>
    <property type="molecule type" value="Genomic_DNA"/>
</dbReference>
<dbReference type="Proteomes" id="UP000625711">
    <property type="component" value="Unassembled WGS sequence"/>
</dbReference>
<keyword evidence="6" id="KW-0863">Zinc-finger</keyword>